<dbReference type="EMBL" id="JAROCC010000006">
    <property type="protein sequence ID" value="MDN4607712.1"/>
    <property type="molecule type" value="Genomic_DNA"/>
</dbReference>
<evidence type="ECO:0000256" key="5">
    <source>
        <dbReference type="SAM" id="Phobius"/>
    </source>
</evidence>
<feature type="transmembrane region" description="Helical" evidence="5">
    <location>
        <begin position="149"/>
        <end position="175"/>
    </location>
</feature>
<evidence type="ECO:0000313" key="7">
    <source>
        <dbReference type="EMBL" id="MDN4607712.1"/>
    </source>
</evidence>
<evidence type="ECO:0000256" key="1">
    <source>
        <dbReference type="ARBA" id="ARBA00004141"/>
    </source>
</evidence>
<keyword evidence="8" id="KW-1185">Reference proteome</keyword>
<feature type="transmembrane region" description="Helical" evidence="5">
    <location>
        <begin position="111"/>
        <end position="129"/>
    </location>
</feature>
<feature type="transmembrane region" description="Helical" evidence="5">
    <location>
        <begin position="64"/>
        <end position="90"/>
    </location>
</feature>
<dbReference type="RefSeq" id="WP_301243356.1">
    <property type="nucleotide sequence ID" value="NZ_JAROCC010000006.1"/>
</dbReference>
<proteinExistence type="predicted"/>
<keyword evidence="3 5" id="KW-1133">Transmembrane helix</keyword>
<reference evidence="7" key="1">
    <citation type="submission" date="2023-03" db="EMBL/GenBank/DDBJ databases">
        <title>MT1 and MT2 Draft Genomes of Novel Species.</title>
        <authorList>
            <person name="Venkateswaran K."/>
        </authorList>
    </citation>
    <scope>NUCLEOTIDE SEQUENCE</scope>
    <source>
        <strain evidence="7">F6_3S_P_2</strain>
    </source>
</reference>
<sequence length="212" mass="23259">MVNIEEERNVEPKLNPWTSVWVHPRKTVRYVIENKPNSFILVIAMLAGLVHILDQAMSNDLGDIWGLGTILLVSLIAGPLLGLIGLYVGSGIHYMFSMMFGGTGTFSETRTAYAVSAIILVVGGVIWVPDLLILGQGNFMSDYDFSIGQFAWLFISTIGNLTVGVWSLVALIAALSEVHRFSVWKAVIVVLLPIIILVVVLIIFLALTLPFF</sequence>
<dbReference type="InterPro" id="IPR006977">
    <property type="entry name" value="Yip1_dom"/>
</dbReference>
<evidence type="ECO:0000259" key="6">
    <source>
        <dbReference type="Pfam" id="PF04893"/>
    </source>
</evidence>
<accession>A0ABT8JTK4</accession>
<protein>
    <submittedName>
        <fullName evidence="7">Yip1 family protein</fullName>
    </submittedName>
</protein>
<keyword evidence="4 5" id="KW-0472">Membrane</keyword>
<organism evidence="7 8">
    <name type="scientific">Sporosarcina highlanderae</name>
    <dbReference type="NCBI Taxonomy" id="3035916"/>
    <lineage>
        <taxon>Bacteria</taxon>
        <taxon>Bacillati</taxon>
        <taxon>Bacillota</taxon>
        <taxon>Bacilli</taxon>
        <taxon>Bacillales</taxon>
        <taxon>Caryophanaceae</taxon>
        <taxon>Sporosarcina</taxon>
    </lineage>
</organism>
<evidence type="ECO:0000256" key="3">
    <source>
        <dbReference type="ARBA" id="ARBA00022989"/>
    </source>
</evidence>
<evidence type="ECO:0000256" key="2">
    <source>
        <dbReference type="ARBA" id="ARBA00022692"/>
    </source>
</evidence>
<feature type="transmembrane region" description="Helical" evidence="5">
    <location>
        <begin position="187"/>
        <end position="209"/>
    </location>
</feature>
<feature type="domain" description="Yip1" evidence="6">
    <location>
        <begin position="19"/>
        <end position="203"/>
    </location>
</feature>
<keyword evidence="2 5" id="KW-0812">Transmembrane</keyword>
<dbReference type="Pfam" id="PF04893">
    <property type="entry name" value="Yip1"/>
    <property type="match status" value="1"/>
</dbReference>
<name>A0ABT8JTK4_9BACL</name>
<gene>
    <name evidence="7" type="ORF">P5G49_09440</name>
</gene>
<dbReference type="Proteomes" id="UP001175097">
    <property type="component" value="Unassembled WGS sequence"/>
</dbReference>
<feature type="transmembrane region" description="Helical" evidence="5">
    <location>
        <begin position="39"/>
        <end position="58"/>
    </location>
</feature>
<comment type="caution">
    <text evidence="7">The sequence shown here is derived from an EMBL/GenBank/DDBJ whole genome shotgun (WGS) entry which is preliminary data.</text>
</comment>
<evidence type="ECO:0000256" key="4">
    <source>
        <dbReference type="ARBA" id="ARBA00023136"/>
    </source>
</evidence>
<comment type="subcellular location">
    <subcellularLocation>
        <location evidence="1">Membrane</location>
        <topology evidence="1">Multi-pass membrane protein</topology>
    </subcellularLocation>
</comment>
<evidence type="ECO:0000313" key="8">
    <source>
        <dbReference type="Proteomes" id="UP001175097"/>
    </source>
</evidence>